<evidence type="ECO:0000313" key="3">
    <source>
        <dbReference type="Proteomes" id="UP000035762"/>
    </source>
</evidence>
<dbReference type="Proteomes" id="UP000035762">
    <property type="component" value="Unassembled WGS sequence"/>
</dbReference>
<dbReference type="OrthoDB" id="8991911at2"/>
<comment type="caution">
    <text evidence="2">The sequence shown here is derived from an EMBL/GenBank/DDBJ whole genome shotgun (WGS) entry which is preliminary data.</text>
</comment>
<reference evidence="2 3" key="1">
    <citation type="journal article" date="2014" name="Genome Announc.">
        <title>Genome Sequence of Afipia felis Strain 76713, Isolated in Hospital Water Using an Amoeba Co-Culture Procedure.</title>
        <authorList>
            <person name="Benamar S."/>
            <person name="La Scola B."/>
            <person name="Croce O."/>
        </authorList>
    </citation>
    <scope>NUCLEOTIDE SEQUENCE [LARGE SCALE GENOMIC DNA]</scope>
    <source>
        <strain evidence="2 3">76713</strain>
    </source>
</reference>
<dbReference type="PROSITE" id="PS51354">
    <property type="entry name" value="GLUTAREDOXIN_2"/>
    <property type="match status" value="1"/>
</dbReference>
<evidence type="ECO:0000259" key="1">
    <source>
        <dbReference type="Pfam" id="PF00462"/>
    </source>
</evidence>
<feature type="domain" description="Glutaredoxin" evidence="1">
    <location>
        <begin position="18"/>
        <end position="77"/>
    </location>
</feature>
<sequence length="96" mass="10862">MYASTYSPVVRRPQTADVAVYGSRWCGITMMVRRHLDRAGVPYRFIDWEAHPEARTQLEWIAGGRIGSPTVTIGGQVLVQPSLRELDWALSRAGYR</sequence>
<dbReference type="InterPro" id="IPR036249">
    <property type="entry name" value="Thioredoxin-like_sf"/>
</dbReference>
<dbReference type="AlphaFoldDB" id="A0A090MVE3"/>
<dbReference type="Pfam" id="PF00462">
    <property type="entry name" value="Glutaredoxin"/>
    <property type="match status" value="1"/>
</dbReference>
<dbReference type="InterPro" id="IPR002109">
    <property type="entry name" value="Glutaredoxin"/>
</dbReference>
<organism evidence="2 3">
    <name type="scientific">Afipia felis</name>
    <name type="common">Cat scratch disease bacillus</name>
    <dbReference type="NCBI Taxonomy" id="1035"/>
    <lineage>
        <taxon>Bacteria</taxon>
        <taxon>Pseudomonadati</taxon>
        <taxon>Pseudomonadota</taxon>
        <taxon>Alphaproteobacteria</taxon>
        <taxon>Hyphomicrobiales</taxon>
        <taxon>Nitrobacteraceae</taxon>
        <taxon>Afipia</taxon>
    </lineage>
</organism>
<dbReference type="EMBL" id="CCAZ020000003">
    <property type="protein sequence ID" value="CEG10477.1"/>
    <property type="molecule type" value="Genomic_DNA"/>
</dbReference>
<dbReference type="STRING" id="1035.BN961_03917"/>
<gene>
    <name evidence="2" type="ORF">BN961_03917</name>
</gene>
<dbReference type="CDD" id="cd02976">
    <property type="entry name" value="NrdH"/>
    <property type="match status" value="1"/>
</dbReference>
<protein>
    <submittedName>
        <fullName evidence="2">Glutaredoxin-like protein</fullName>
    </submittedName>
</protein>
<accession>A0A090MVE3</accession>
<dbReference type="Gene3D" id="3.40.30.10">
    <property type="entry name" value="Glutaredoxin"/>
    <property type="match status" value="1"/>
</dbReference>
<evidence type="ECO:0000313" key="2">
    <source>
        <dbReference type="EMBL" id="CEG10477.1"/>
    </source>
</evidence>
<keyword evidence="3" id="KW-1185">Reference proteome</keyword>
<name>A0A090MVE3_AFIFE</name>
<dbReference type="SUPFAM" id="SSF52833">
    <property type="entry name" value="Thioredoxin-like"/>
    <property type="match status" value="1"/>
</dbReference>
<proteinExistence type="predicted"/>
<dbReference type="RefSeq" id="WP_006023622.1">
    <property type="nucleotide sequence ID" value="NZ_CCAZ020000003.1"/>
</dbReference>